<dbReference type="Proteomes" id="UP000290244">
    <property type="component" value="Chromosome"/>
</dbReference>
<name>A0A4P6P660_9GAMM</name>
<feature type="signal peptide" evidence="1">
    <location>
        <begin position="1"/>
        <end position="20"/>
    </location>
</feature>
<dbReference type="RefSeq" id="WP_130603662.1">
    <property type="nucleotide sequence ID" value="NZ_CP034759.1"/>
</dbReference>
<reference evidence="2 3" key="1">
    <citation type="submission" date="2018-12" db="EMBL/GenBank/DDBJ databases">
        <title>Complete genome of Litorilituus sediminis.</title>
        <authorList>
            <person name="Liu A."/>
            <person name="Rong J."/>
        </authorList>
    </citation>
    <scope>NUCLEOTIDE SEQUENCE [LARGE SCALE GENOMIC DNA]</scope>
    <source>
        <strain evidence="2 3">JCM 17549</strain>
    </source>
</reference>
<keyword evidence="1" id="KW-0732">Signal</keyword>
<keyword evidence="3" id="KW-1185">Reference proteome</keyword>
<sequence length="160" mass="18084">MKFLYVTLLFLNMFHQAALASTEEEKVTQQALMQVQIDRIKNVSGQLHYQLFACPDDDMHGWNELTLLSQGQVAITDNTVDLPLAAVASSEVIFRAYQDLNNNGQLDYASNGVPKEPTAFANNPNLMLGMPKPLDACVNWQNISTVKVKMNNKRQRRKRD</sequence>
<dbReference type="AlphaFoldDB" id="A0A4P6P660"/>
<gene>
    <name evidence="2" type="ORF">EMK97_15320</name>
</gene>
<protein>
    <submittedName>
        <fullName evidence="2">DUF2141 domain-containing protein</fullName>
    </submittedName>
</protein>
<dbReference type="OrthoDB" id="9788332at2"/>
<feature type="chain" id="PRO_5020518167" evidence="1">
    <location>
        <begin position="21"/>
        <end position="160"/>
    </location>
</feature>
<organism evidence="2 3">
    <name type="scientific">Litorilituus sediminis</name>
    <dbReference type="NCBI Taxonomy" id="718192"/>
    <lineage>
        <taxon>Bacteria</taxon>
        <taxon>Pseudomonadati</taxon>
        <taxon>Pseudomonadota</taxon>
        <taxon>Gammaproteobacteria</taxon>
        <taxon>Alteromonadales</taxon>
        <taxon>Colwelliaceae</taxon>
        <taxon>Litorilituus</taxon>
    </lineage>
</organism>
<dbReference type="Pfam" id="PF09912">
    <property type="entry name" value="DUF2141"/>
    <property type="match status" value="1"/>
</dbReference>
<evidence type="ECO:0000313" key="2">
    <source>
        <dbReference type="EMBL" id="QBG36993.1"/>
    </source>
</evidence>
<evidence type="ECO:0000256" key="1">
    <source>
        <dbReference type="SAM" id="SignalP"/>
    </source>
</evidence>
<dbReference type="EMBL" id="CP034759">
    <property type="protein sequence ID" value="QBG36993.1"/>
    <property type="molecule type" value="Genomic_DNA"/>
</dbReference>
<evidence type="ECO:0000313" key="3">
    <source>
        <dbReference type="Proteomes" id="UP000290244"/>
    </source>
</evidence>
<dbReference type="KEGG" id="lsd:EMK97_15320"/>
<proteinExistence type="predicted"/>
<dbReference type="InterPro" id="IPR018673">
    <property type="entry name" value="DUF2141"/>
</dbReference>
<accession>A0A4P6P660</accession>